<dbReference type="InterPro" id="IPR054539">
    <property type="entry name" value="Beta-prop_PDH"/>
</dbReference>
<dbReference type="InterPro" id="IPR011042">
    <property type="entry name" value="6-blade_b-propeller_TolB-like"/>
</dbReference>
<dbReference type="SUPFAM" id="SSF50952">
    <property type="entry name" value="Soluble quinoprotein glucose dehydrogenase"/>
    <property type="match status" value="1"/>
</dbReference>
<keyword evidence="1" id="KW-0812">Transmembrane</keyword>
<evidence type="ECO:0000313" key="4">
    <source>
        <dbReference type="Proteomes" id="UP000672657"/>
    </source>
</evidence>
<dbReference type="EMBL" id="CAJPVI010000012">
    <property type="protein sequence ID" value="CAG2143240.1"/>
    <property type="molecule type" value="Genomic_DNA"/>
</dbReference>
<gene>
    <name evidence="3" type="ORF">LMG26411_02343</name>
</gene>
<comment type="caution">
    <text evidence="3">The sequence shown here is derived from an EMBL/GenBank/DDBJ whole genome shotgun (WGS) entry which is preliminary data.</text>
</comment>
<evidence type="ECO:0000313" key="3">
    <source>
        <dbReference type="EMBL" id="CAG2143240.1"/>
    </source>
</evidence>
<protein>
    <recommendedName>
        <fullName evidence="2">Pyrroloquinoline quinone-dependent pyranose dehydrogenase beta-propeller domain-containing protein</fullName>
    </recommendedName>
</protein>
<keyword evidence="4" id="KW-1185">Reference proteome</keyword>
<name>A0ABM8TGA5_9BURK</name>
<feature type="domain" description="Pyrroloquinoline quinone-dependent pyranose dehydrogenase beta-propeller" evidence="2">
    <location>
        <begin position="55"/>
        <end position="386"/>
    </location>
</feature>
<dbReference type="InterPro" id="IPR011041">
    <property type="entry name" value="Quinoprot_gluc/sorb_DH_b-prop"/>
</dbReference>
<dbReference type="Pfam" id="PF22807">
    <property type="entry name" value="TrAA12"/>
    <property type="match status" value="1"/>
</dbReference>
<organism evidence="3 4">
    <name type="scientific">Cupriavidus numazuensis</name>
    <dbReference type="NCBI Taxonomy" id="221992"/>
    <lineage>
        <taxon>Bacteria</taxon>
        <taxon>Pseudomonadati</taxon>
        <taxon>Pseudomonadota</taxon>
        <taxon>Betaproteobacteria</taxon>
        <taxon>Burkholderiales</taxon>
        <taxon>Burkholderiaceae</taxon>
        <taxon>Cupriavidus</taxon>
    </lineage>
</organism>
<dbReference type="PANTHER" id="PTHR33546">
    <property type="entry name" value="LARGE, MULTIFUNCTIONAL SECRETED PROTEIN-RELATED"/>
    <property type="match status" value="1"/>
</dbReference>
<sequence>MFGRAHRGEIGDWGQSMGIVRHFIDRTARLAALVGIILLTSPGAALAALPLAQIQLPPGFRLEVLSDAVPGARGMALTPSGTLFVGSRSEGKVYALPAALGGNPVVRVVASGLTMPAGVAFRDGSLYASSTSRIVRLDDIEARLNNPPAPVVVTDRFPKETTHGWKFIAFGPDGFLYVPVGAPCNICAPDENRYANIMKMKPDGSDLQVVARGVRNSVGFDWHPATRELWFTDNGRDYLGDDQPDDELNRVTQAGQHFGYPFCHAGTISDPEFGKRHACSEFVPPVAKLGAHVAALGMRFYTGTQFPPDYRNNVFIAEHGSWNRSERVGYRIVRVTLDADGKAVRQDVFAQGWLQHGTPWGRPADVLVAPDGSLLVSDDLAGAVYRIRYAP</sequence>
<evidence type="ECO:0000259" key="2">
    <source>
        <dbReference type="Pfam" id="PF22807"/>
    </source>
</evidence>
<reference evidence="3 4" key="1">
    <citation type="submission" date="2021-03" db="EMBL/GenBank/DDBJ databases">
        <authorList>
            <person name="Peeters C."/>
        </authorList>
    </citation>
    <scope>NUCLEOTIDE SEQUENCE [LARGE SCALE GENOMIC DNA]</scope>
    <source>
        <strain evidence="3 4">LMG 26411</strain>
    </source>
</reference>
<feature type="transmembrane region" description="Helical" evidence="1">
    <location>
        <begin position="30"/>
        <end position="52"/>
    </location>
</feature>
<dbReference type="Proteomes" id="UP000672657">
    <property type="component" value="Unassembled WGS sequence"/>
</dbReference>
<dbReference type="PANTHER" id="PTHR33546:SF1">
    <property type="entry name" value="LARGE, MULTIFUNCTIONAL SECRETED PROTEIN"/>
    <property type="match status" value="1"/>
</dbReference>
<accession>A0ABM8TGA5</accession>
<evidence type="ECO:0000256" key="1">
    <source>
        <dbReference type="SAM" id="Phobius"/>
    </source>
</evidence>
<dbReference type="Gene3D" id="2.120.10.30">
    <property type="entry name" value="TolB, C-terminal domain"/>
    <property type="match status" value="1"/>
</dbReference>
<proteinExistence type="predicted"/>
<keyword evidence="1" id="KW-1133">Transmembrane helix</keyword>
<keyword evidence="1" id="KW-0472">Membrane</keyword>